<dbReference type="Gene3D" id="3.30.450.20">
    <property type="entry name" value="PAS domain"/>
    <property type="match status" value="1"/>
</dbReference>
<dbReference type="CDD" id="cd00130">
    <property type="entry name" value="PAS"/>
    <property type="match status" value="1"/>
</dbReference>
<comment type="catalytic activity">
    <reaction evidence="1">
        <text>ATP + protein L-histidine = ADP + protein N-phospho-L-histidine.</text>
        <dbReference type="EC" id="2.7.13.3"/>
    </reaction>
</comment>
<feature type="transmembrane region" description="Helical" evidence="11">
    <location>
        <begin position="7"/>
        <end position="25"/>
    </location>
</feature>
<reference evidence="15 16" key="1">
    <citation type="submission" date="2024-09" db="EMBL/GenBank/DDBJ databases">
        <authorList>
            <person name="Sun Q."/>
            <person name="Mori K."/>
        </authorList>
    </citation>
    <scope>NUCLEOTIDE SEQUENCE [LARGE SCALE GENOMIC DNA]</scope>
    <source>
        <strain evidence="15 16">NCAIM B.02415</strain>
    </source>
</reference>
<accession>A0ABV6LCA3</accession>
<dbReference type="Gene3D" id="6.10.340.10">
    <property type="match status" value="1"/>
</dbReference>
<dbReference type="Gene3D" id="3.30.565.10">
    <property type="entry name" value="Histidine kinase-like ATPase, C-terminal domain"/>
    <property type="match status" value="1"/>
</dbReference>
<dbReference type="SUPFAM" id="SSF158472">
    <property type="entry name" value="HAMP domain-like"/>
    <property type="match status" value="1"/>
</dbReference>
<dbReference type="GO" id="GO:0016301">
    <property type="term" value="F:kinase activity"/>
    <property type="evidence" value="ECO:0007669"/>
    <property type="project" value="UniProtKB-KW"/>
</dbReference>
<dbReference type="InterPro" id="IPR004358">
    <property type="entry name" value="Sig_transdc_His_kin-like_C"/>
</dbReference>
<protein>
    <recommendedName>
        <fullName evidence="3">histidine kinase</fullName>
        <ecNumber evidence="3">2.7.13.3</ecNumber>
    </recommendedName>
</protein>
<dbReference type="PRINTS" id="PR00344">
    <property type="entry name" value="BCTRLSENSOR"/>
</dbReference>
<keyword evidence="4" id="KW-0597">Phosphoprotein</keyword>
<dbReference type="PANTHER" id="PTHR43065:SF10">
    <property type="entry name" value="PEROXIDE STRESS-ACTIVATED HISTIDINE KINASE MAK3"/>
    <property type="match status" value="1"/>
</dbReference>
<keyword evidence="11" id="KW-0472">Membrane</keyword>
<keyword evidence="9" id="KW-0902">Two-component regulatory system</keyword>
<evidence type="ECO:0000256" key="7">
    <source>
        <dbReference type="ARBA" id="ARBA00022777"/>
    </source>
</evidence>
<feature type="transmembrane region" description="Helical" evidence="11">
    <location>
        <begin position="31"/>
        <end position="51"/>
    </location>
</feature>
<dbReference type="InterPro" id="IPR035965">
    <property type="entry name" value="PAS-like_dom_sf"/>
</dbReference>
<dbReference type="InterPro" id="IPR000014">
    <property type="entry name" value="PAS"/>
</dbReference>
<comment type="caution">
    <text evidence="15">The sequence shown here is derived from an EMBL/GenBank/DDBJ whole genome shotgun (WGS) entry which is preliminary data.</text>
</comment>
<evidence type="ECO:0000313" key="16">
    <source>
        <dbReference type="Proteomes" id="UP001589828"/>
    </source>
</evidence>
<dbReference type="InterPro" id="IPR005467">
    <property type="entry name" value="His_kinase_dom"/>
</dbReference>
<dbReference type="Pfam" id="PF13188">
    <property type="entry name" value="PAS_8"/>
    <property type="match status" value="1"/>
</dbReference>
<feature type="coiled-coil region" evidence="10">
    <location>
        <begin position="82"/>
        <end position="109"/>
    </location>
</feature>
<dbReference type="EC" id="2.7.13.3" evidence="3"/>
<keyword evidence="7 15" id="KW-0418">Kinase</keyword>
<dbReference type="PROSITE" id="PS50109">
    <property type="entry name" value="HIS_KIN"/>
    <property type="match status" value="1"/>
</dbReference>
<dbReference type="InterPro" id="IPR036890">
    <property type="entry name" value="HATPase_C_sf"/>
</dbReference>
<name>A0ABV6LCA3_9SPHI</name>
<keyword evidence="8" id="KW-0067">ATP-binding</keyword>
<evidence type="ECO:0000256" key="10">
    <source>
        <dbReference type="SAM" id="Coils"/>
    </source>
</evidence>
<dbReference type="PROSITE" id="PS50112">
    <property type="entry name" value="PAS"/>
    <property type="match status" value="1"/>
</dbReference>
<dbReference type="Pfam" id="PF02518">
    <property type="entry name" value="HATPase_c"/>
    <property type="match status" value="1"/>
</dbReference>
<comment type="subcellular location">
    <subcellularLocation>
        <location evidence="2">Membrane</location>
    </subcellularLocation>
</comment>
<evidence type="ECO:0000256" key="8">
    <source>
        <dbReference type="ARBA" id="ARBA00022840"/>
    </source>
</evidence>
<evidence type="ECO:0000259" key="13">
    <source>
        <dbReference type="PROSITE" id="PS50112"/>
    </source>
</evidence>
<evidence type="ECO:0000256" key="3">
    <source>
        <dbReference type="ARBA" id="ARBA00012438"/>
    </source>
</evidence>
<evidence type="ECO:0000256" key="9">
    <source>
        <dbReference type="ARBA" id="ARBA00023012"/>
    </source>
</evidence>
<dbReference type="Proteomes" id="UP001589828">
    <property type="component" value="Unassembled WGS sequence"/>
</dbReference>
<evidence type="ECO:0000256" key="6">
    <source>
        <dbReference type="ARBA" id="ARBA00022741"/>
    </source>
</evidence>
<dbReference type="Pfam" id="PF00672">
    <property type="entry name" value="HAMP"/>
    <property type="match status" value="1"/>
</dbReference>
<evidence type="ECO:0000256" key="5">
    <source>
        <dbReference type="ARBA" id="ARBA00022679"/>
    </source>
</evidence>
<keyword evidence="11" id="KW-0812">Transmembrane</keyword>
<dbReference type="SMART" id="SM00304">
    <property type="entry name" value="HAMP"/>
    <property type="match status" value="1"/>
</dbReference>
<keyword evidence="16" id="KW-1185">Reference proteome</keyword>
<keyword evidence="5" id="KW-0808">Transferase</keyword>
<evidence type="ECO:0000256" key="2">
    <source>
        <dbReference type="ARBA" id="ARBA00004370"/>
    </source>
</evidence>
<keyword evidence="10" id="KW-0175">Coiled coil</keyword>
<evidence type="ECO:0000313" key="15">
    <source>
        <dbReference type="EMBL" id="MFC0517100.1"/>
    </source>
</evidence>
<keyword evidence="11" id="KW-1133">Transmembrane helix</keyword>
<organism evidence="15 16">
    <name type="scientific">Mucilaginibacter angelicae</name>
    <dbReference type="NCBI Taxonomy" id="869718"/>
    <lineage>
        <taxon>Bacteria</taxon>
        <taxon>Pseudomonadati</taxon>
        <taxon>Bacteroidota</taxon>
        <taxon>Sphingobacteriia</taxon>
        <taxon>Sphingobacteriales</taxon>
        <taxon>Sphingobacteriaceae</taxon>
        <taxon>Mucilaginibacter</taxon>
    </lineage>
</organism>
<dbReference type="InterPro" id="IPR003594">
    <property type="entry name" value="HATPase_dom"/>
</dbReference>
<feature type="domain" description="HAMP" evidence="14">
    <location>
        <begin position="52"/>
        <end position="104"/>
    </location>
</feature>
<dbReference type="SUPFAM" id="SSF55874">
    <property type="entry name" value="ATPase domain of HSP90 chaperone/DNA topoisomerase II/histidine kinase"/>
    <property type="match status" value="1"/>
</dbReference>
<feature type="domain" description="PAS" evidence="13">
    <location>
        <begin position="109"/>
        <end position="162"/>
    </location>
</feature>
<dbReference type="SUPFAM" id="SSF55785">
    <property type="entry name" value="PYP-like sensor domain (PAS domain)"/>
    <property type="match status" value="1"/>
</dbReference>
<evidence type="ECO:0000256" key="4">
    <source>
        <dbReference type="ARBA" id="ARBA00022553"/>
    </source>
</evidence>
<feature type="domain" description="Histidine kinase" evidence="12">
    <location>
        <begin position="226"/>
        <end position="433"/>
    </location>
</feature>
<dbReference type="RefSeq" id="WP_377024867.1">
    <property type="nucleotide sequence ID" value="NZ_JBHLTS010000071.1"/>
</dbReference>
<dbReference type="PANTHER" id="PTHR43065">
    <property type="entry name" value="SENSOR HISTIDINE KINASE"/>
    <property type="match status" value="1"/>
</dbReference>
<keyword evidence="6" id="KW-0547">Nucleotide-binding</keyword>
<evidence type="ECO:0000256" key="11">
    <source>
        <dbReference type="SAM" id="Phobius"/>
    </source>
</evidence>
<dbReference type="PROSITE" id="PS50885">
    <property type="entry name" value="HAMP"/>
    <property type="match status" value="1"/>
</dbReference>
<gene>
    <name evidence="15" type="ORF">ACFFGT_23020</name>
</gene>
<evidence type="ECO:0000259" key="12">
    <source>
        <dbReference type="PROSITE" id="PS50109"/>
    </source>
</evidence>
<dbReference type="EMBL" id="JBHLTS010000071">
    <property type="protein sequence ID" value="MFC0517100.1"/>
    <property type="molecule type" value="Genomic_DNA"/>
</dbReference>
<proteinExistence type="predicted"/>
<dbReference type="SMART" id="SM00387">
    <property type="entry name" value="HATPase_c"/>
    <property type="match status" value="1"/>
</dbReference>
<evidence type="ECO:0000259" key="14">
    <source>
        <dbReference type="PROSITE" id="PS50885"/>
    </source>
</evidence>
<sequence length="433" mass="49155">MKLRTKYILFVVILHLLTLVLAWFIFIDNKIYFIIAEAFVLISAVVAIQLYRQLVLPLKMLLQGIEAIKDKDFNVKFLSTGKQEVDALIDVYNQMMDELRTERTRQEQQHFFLEKLIHTSPTGIIILDFDDRVQQANPKALQALGMDEKALVGELISDLDHPLFAQIKVLKSGETMVVKLDGINSFKLQKSHFIDRGFSRHFIMLEDLTAEILAAEKKVYGKVIRMMAHEVNNTIGPVNSIMQSAMKTDQLWHGHDFDPIKDALQVAMDRNQNLNLFMRNFADLVKLPPANKQPVILQKLIGSVAKLMSIRAEEKGVSLNVNLPEEPIKIMADEQQLEQAFINIVKNAIEAIDDKGSVTFTINPKEKKLVITDTGNGISAEQQANLFSPFFSTKKDGQGIGLTLVREIMLNHGFEFSLKTVGERQTEFVVYWG</sequence>
<dbReference type="InterPro" id="IPR003660">
    <property type="entry name" value="HAMP_dom"/>
</dbReference>
<dbReference type="SMART" id="SM00091">
    <property type="entry name" value="PAS"/>
    <property type="match status" value="1"/>
</dbReference>
<evidence type="ECO:0000256" key="1">
    <source>
        <dbReference type="ARBA" id="ARBA00000085"/>
    </source>
</evidence>